<dbReference type="InterPro" id="IPR050833">
    <property type="entry name" value="Poly_Biosynth_Transport"/>
</dbReference>
<evidence type="ECO:0000256" key="6">
    <source>
        <dbReference type="SAM" id="Phobius"/>
    </source>
</evidence>
<dbReference type="PANTHER" id="PTHR30250">
    <property type="entry name" value="PST FAMILY PREDICTED COLANIC ACID TRANSPORTER"/>
    <property type="match status" value="1"/>
</dbReference>
<dbReference type="AlphaFoldDB" id="A0A7K3NTS2"/>
<feature type="transmembrane region" description="Helical" evidence="6">
    <location>
        <begin position="142"/>
        <end position="161"/>
    </location>
</feature>
<dbReference type="InterPro" id="IPR002797">
    <property type="entry name" value="Polysacc_synth"/>
</dbReference>
<comment type="caution">
    <text evidence="7">The sequence shown here is derived from an EMBL/GenBank/DDBJ whole genome shotgun (WGS) entry which is preliminary data.</text>
</comment>
<feature type="transmembrane region" description="Helical" evidence="6">
    <location>
        <begin position="38"/>
        <end position="61"/>
    </location>
</feature>
<feature type="transmembrane region" description="Helical" evidence="6">
    <location>
        <begin position="414"/>
        <end position="437"/>
    </location>
</feature>
<keyword evidence="4 6" id="KW-1133">Transmembrane helix</keyword>
<accession>A0A7K3NTS2</accession>
<dbReference type="GO" id="GO:0005886">
    <property type="term" value="C:plasma membrane"/>
    <property type="evidence" value="ECO:0007669"/>
    <property type="project" value="UniProtKB-SubCell"/>
</dbReference>
<dbReference type="PANTHER" id="PTHR30250:SF11">
    <property type="entry name" value="O-ANTIGEN TRANSPORTER-RELATED"/>
    <property type="match status" value="1"/>
</dbReference>
<reference evidence="7 8" key="1">
    <citation type="submission" date="2020-02" db="EMBL/GenBank/DDBJ databases">
        <title>Comparative genomics of sulfur disproportionating microorganisms.</title>
        <authorList>
            <person name="Ward L.M."/>
            <person name="Bertran E."/>
            <person name="Johnston D.T."/>
        </authorList>
    </citation>
    <scope>NUCLEOTIDE SEQUENCE [LARGE SCALE GENOMIC DNA]</scope>
    <source>
        <strain evidence="7 8">DSM 3696</strain>
    </source>
</reference>
<sequence length="474" mass="47894">MAANILWSAASRGIQAAMGFVAAIVVARSLSLDGLGEYLSALAVAGAILSVSYCGIQQFLVRETGRGAGEAGAILGAGVLIRLSLIVLAGLGLAGFAGLSPAGSRTGLAAVAVALGAEAFRSMGLLAGAVFQAHERMRPECLLAVMQSLLWGALLAVAIFLDLGAIGLLGALCLALAGHCLASWFVVVRDYERPRLSAGLGFVWPMLGVSLVIGLSVVLVQNLFRVNVLVLQWLGSPEDVAFFQTPHDLVLRFQVIFQAVMLAAFPALARLFAAPGGEGKAQGADLAMALCRLTAGAAGALALVFFLFAEPIAGTLYGAKMLPAAPCLRILALGTLPLALGMLWSQVLIARGGQRRALFVNAAALGVNLVLSLVLIPPYGVIGAAGAALAAYTASWLGSLSASRGEGSGGLSGCVNLGVLAAMGGGLMVAAALPGGWGGPAGLAAYVALVAVLRGAGVGDIRVLARCVRPVSRP</sequence>
<dbReference type="Proteomes" id="UP000469724">
    <property type="component" value="Unassembled WGS sequence"/>
</dbReference>
<feature type="transmembrane region" description="Helical" evidence="6">
    <location>
        <begin position="200"/>
        <end position="224"/>
    </location>
</feature>
<evidence type="ECO:0000256" key="5">
    <source>
        <dbReference type="ARBA" id="ARBA00023136"/>
    </source>
</evidence>
<feature type="transmembrane region" description="Helical" evidence="6">
    <location>
        <begin position="12"/>
        <end position="32"/>
    </location>
</feature>
<organism evidence="7 8">
    <name type="scientific">Desulfolutivibrio sulfodismutans</name>
    <dbReference type="NCBI Taxonomy" id="63561"/>
    <lineage>
        <taxon>Bacteria</taxon>
        <taxon>Pseudomonadati</taxon>
        <taxon>Thermodesulfobacteriota</taxon>
        <taxon>Desulfovibrionia</taxon>
        <taxon>Desulfovibrionales</taxon>
        <taxon>Desulfovibrionaceae</taxon>
        <taxon>Desulfolutivibrio</taxon>
    </lineage>
</organism>
<name>A0A7K3NTS2_9BACT</name>
<evidence type="ECO:0000256" key="4">
    <source>
        <dbReference type="ARBA" id="ARBA00022989"/>
    </source>
</evidence>
<feature type="transmembrane region" description="Helical" evidence="6">
    <location>
        <begin position="443"/>
        <end position="465"/>
    </location>
</feature>
<evidence type="ECO:0000256" key="1">
    <source>
        <dbReference type="ARBA" id="ARBA00004651"/>
    </source>
</evidence>
<feature type="transmembrane region" description="Helical" evidence="6">
    <location>
        <begin position="255"/>
        <end position="274"/>
    </location>
</feature>
<keyword evidence="2" id="KW-1003">Cell membrane</keyword>
<protein>
    <submittedName>
        <fullName evidence="7">Oligosaccharide flippase family protein</fullName>
    </submittedName>
</protein>
<evidence type="ECO:0000313" key="8">
    <source>
        <dbReference type="Proteomes" id="UP000469724"/>
    </source>
</evidence>
<feature type="transmembrane region" description="Helical" evidence="6">
    <location>
        <begin position="357"/>
        <end position="376"/>
    </location>
</feature>
<keyword evidence="3 6" id="KW-0812">Transmembrane</keyword>
<keyword evidence="8" id="KW-1185">Reference proteome</keyword>
<comment type="subcellular location">
    <subcellularLocation>
        <location evidence="1">Cell membrane</location>
        <topology evidence="1">Multi-pass membrane protein</topology>
    </subcellularLocation>
</comment>
<feature type="transmembrane region" description="Helical" evidence="6">
    <location>
        <begin position="73"/>
        <end position="96"/>
    </location>
</feature>
<evidence type="ECO:0000313" key="7">
    <source>
        <dbReference type="EMBL" id="NDY58659.1"/>
    </source>
</evidence>
<proteinExistence type="predicted"/>
<feature type="transmembrane region" description="Helical" evidence="6">
    <location>
        <begin position="167"/>
        <end position="188"/>
    </location>
</feature>
<evidence type="ECO:0000256" key="3">
    <source>
        <dbReference type="ARBA" id="ARBA00022692"/>
    </source>
</evidence>
<dbReference type="EMBL" id="JAAGRQ010000125">
    <property type="protein sequence ID" value="NDY58659.1"/>
    <property type="molecule type" value="Genomic_DNA"/>
</dbReference>
<feature type="transmembrane region" description="Helical" evidence="6">
    <location>
        <begin position="382"/>
        <end position="402"/>
    </location>
</feature>
<dbReference type="Pfam" id="PF01943">
    <property type="entry name" value="Polysacc_synt"/>
    <property type="match status" value="1"/>
</dbReference>
<feature type="transmembrane region" description="Helical" evidence="6">
    <location>
        <begin position="108"/>
        <end position="130"/>
    </location>
</feature>
<feature type="transmembrane region" description="Helical" evidence="6">
    <location>
        <begin position="328"/>
        <end position="350"/>
    </location>
</feature>
<dbReference type="RefSeq" id="WP_163303730.1">
    <property type="nucleotide sequence ID" value="NZ_JAAGRQ010000125.1"/>
</dbReference>
<keyword evidence="5 6" id="KW-0472">Membrane</keyword>
<evidence type="ECO:0000256" key="2">
    <source>
        <dbReference type="ARBA" id="ARBA00022475"/>
    </source>
</evidence>
<gene>
    <name evidence="7" type="ORF">G3N56_18140</name>
</gene>
<feature type="transmembrane region" description="Helical" evidence="6">
    <location>
        <begin position="286"/>
        <end position="308"/>
    </location>
</feature>